<accession>A0A378JNF4</accession>
<dbReference type="InterPro" id="IPR008271">
    <property type="entry name" value="Ser/Thr_kinase_AS"/>
</dbReference>
<evidence type="ECO:0000259" key="1">
    <source>
        <dbReference type="PROSITE" id="PS50011"/>
    </source>
</evidence>
<dbReference type="PANTHER" id="PTHR44167:SF24">
    <property type="entry name" value="SERINE_THREONINE-PROTEIN KINASE CHK2"/>
    <property type="match status" value="1"/>
</dbReference>
<reference evidence="2 3" key="1">
    <citation type="submission" date="2018-06" db="EMBL/GenBank/DDBJ databases">
        <authorList>
            <consortium name="Pathogen Informatics"/>
            <person name="Doyle S."/>
        </authorList>
    </citation>
    <scope>NUCLEOTIDE SEQUENCE [LARGE SCALE GENOMIC DNA]</scope>
    <source>
        <strain evidence="2 3">NCTC13316</strain>
    </source>
</reference>
<dbReference type="SMART" id="SM00220">
    <property type="entry name" value="S_TKc"/>
    <property type="match status" value="1"/>
</dbReference>
<organism evidence="2 3">
    <name type="scientific">Legionella busanensis</name>
    <dbReference type="NCBI Taxonomy" id="190655"/>
    <lineage>
        <taxon>Bacteria</taxon>
        <taxon>Pseudomonadati</taxon>
        <taxon>Pseudomonadota</taxon>
        <taxon>Gammaproteobacteria</taxon>
        <taxon>Legionellales</taxon>
        <taxon>Legionellaceae</taxon>
        <taxon>Legionella</taxon>
    </lineage>
</organism>
<dbReference type="SUPFAM" id="SSF56112">
    <property type="entry name" value="Protein kinase-like (PK-like)"/>
    <property type="match status" value="1"/>
</dbReference>
<dbReference type="Pfam" id="PF00069">
    <property type="entry name" value="Pkinase"/>
    <property type="match status" value="1"/>
</dbReference>
<dbReference type="AlphaFoldDB" id="A0A378JNF4"/>
<evidence type="ECO:0000313" key="2">
    <source>
        <dbReference type="EMBL" id="STX52785.1"/>
    </source>
</evidence>
<protein>
    <submittedName>
        <fullName evidence="2">Serine/threonine-protein kinase PrkC</fullName>
        <ecNumber evidence="2">2.7.11.1</ecNumber>
    </submittedName>
</protein>
<dbReference type="InterPro" id="IPR000719">
    <property type="entry name" value="Prot_kinase_dom"/>
</dbReference>
<dbReference type="InterPro" id="IPR011009">
    <property type="entry name" value="Kinase-like_dom_sf"/>
</dbReference>
<keyword evidence="2" id="KW-0418">Kinase</keyword>
<dbReference type="PROSITE" id="PS00108">
    <property type="entry name" value="PROTEIN_KINASE_ST"/>
    <property type="match status" value="1"/>
</dbReference>
<dbReference type="GO" id="GO:0005524">
    <property type="term" value="F:ATP binding"/>
    <property type="evidence" value="ECO:0007669"/>
    <property type="project" value="InterPro"/>
</dbReference>
<dbReference type="PROSITE" id="PS50011">
    <property type="entry name" value="PROTEIN_KINASE_DOM"/>
    <property type="match status" value="1"/>
</dbReference>
<dbReference type="Gene3D" id="1.10.510.10">
    <property type="entry name" value="Transferase(Phosphotransferase) domain 1"/>
    <property type="match status" value="1"/>
</dbReference>
<gene>
    <name evidence="2" type="primary">prkC_2</name>
    <name evidence="2" type="ORF">NCTC13316_02910</name>
</gene>
<dbReference type="PANTHER" id="PTHR44167">
    <property type="entry name" value="OVARIAN-SPECIFIC SERINE/THREONINE-PROTEIN KINASE LOK-RELATED"/>
    <property type="match status" value="1"/>
</dbReference>
<dbReference type="RefSeq" id="WP_115332310.1">
    <property type="nucleotide sequence ID" value="NZ_CAAAHP010000003.1"/>
</dbReference>
<dbReference type="EC" id="2.7.11.1" evidence="2"/>
<keyword evidence="3" id="KW-1185">Reference proteome</keyword>
<feature type="domain" description="Protein kinase" evidence="1">
    <location>
        <begin position="64"/>
        <end position="367"/>
    </location>
</feature>
<keyword evidence="2" id="KW-0808">Transferase</keyword>
<proteinExistence type="predicted"/>
<dbReference type="EMBL" id="UGOD01000001">
    <property type="protein sequence ID" value="STX52785.1"/>
    <property type="molecule type" value="Genomic_DNA"/>
</dbReference>
<sequence length="643" mass="74334">MVKVSIDPTKLTSEHSAVLGKLLSEAELGRYFSTSNVYAVTVNGIAYRVKLKYPIYKENEKTSRVLIKEIGSGGEAKVYFAETVTIDAKEMATFKSDPQHPRVVKVHRPEEVVVFRCWETEEEVRKETAIKKYKSIAEVIKIYNPLHTKGSVVYELSSQDKEYFYNNIMHQVAGRTLADILTESKKLTPELRFAISRKLLEAIKELHDRGIIHTDIKPPNIMIDIDFQTNTIRSLKLIDLDTAEAKNTGIAAKTRQYESPQKIAKNNPEKIDLYAAAISLLEVWGVPRDKVQTPPDYDNKRKNFKAQTQIDNLEPEEIRKGLERIFEEMTNNKSSEFIDSILLSILNLDQKYQIQKFQLSPATTDLIATTRKIGEQVKICFRKTISTPNDVESLKKEILAILKDNNDPFSAYELGNAIDSQALQQCLSPSEVKDFISLQLDLLKVSLKKLDTLEAAEQNKLLKKLIRIHTLDEIVAFNAKYTDRIQYKELYLPHDKEKFKDNILKYINNVDDYNSLQRVFHSIKNNEKFLKSERGSLMQTFGQYGATTTWVNIMQAFESKAFEIAAQELRWKMEKYQGLSNPEQFSFVKDQFRRRYLPFFSEQTGRIFQHSDLIEKFNRMLDDTLKKDKDFDFGPLTTLHQKN</sequence>
<dbReference type="GO" id="GO:0005737">
    <property type="term" value="C:cytoplasm"/>
    <property type="evidence" value="ECO:0007669"/>
    <property type="project" value="TreeGrafter"/>
</dbReference>
<dbReference type="GO" id="GO:0004674">
    <property type="term" value="F:protein serine/threonine kinase activity"/>
    <property type="evidence" value="ECO:0007669"/>
    <property type="project" value="UniProtKB-EC"/>
</dbReference>
<dbReference type="Proteomes" id="UP000254794">
    <property type="component" value="Unassembled WGS sequence"/>
</dbReference>
<evidence type="ECO:0000313" key="3">
    <source>
        <dbReference type="Proteomes" id="UP000254794"/>
    </source>
</evidence>
<dbReference type="OrthoDB" id="5633255at2"/>
<name>A0A378JNF4_9GAMM</name>